<feature type="transmembrane region" description="Helical" evidence="1">
    <location>
        <begin position="12"/>
        <end position="32"/>
    </location>
</feature>
<dbReference type="RefSeq" id="WP_345039683.1">
    <property type="nucleotide sequence ID" value="NZ_BAABBA010000006.1"/>
</dbReference>
<keyword evidence="1" id="KW-0472">Membrane</keyword>
<keyword evidence="4" id="KW-1185">Reference proteome</keyword>
<dbReference type="InterPro" id="IPR002123">
    <property type="entry name" value="Plipid/glycerol_acylTrfase"/>
</dbReference>
<reference evidence="4" key="1">
    <citation type="journal article" date="2019" name="Int. J. Syst. Evol. Microbiol.">
        <title>The Global Catalogue of Microorganisms (GCM) 10K type strain sequencing project: providing services to taxonomists for standard genome sequencing and annotation.</title>
        <authorList>
            <consortium name="The Broad Institute Genomics Platform"/>
            <consortium name="The Broad Institute Genome Sequencing Center for Infectious Disease"/>
            <person name="Wu L."/>
            <person name="Ma J."/>
        </authorList>
    </citation>
    <scope>NUCLEOTIDE SEQUENCE [LARGE SCALE GENOMIC DNA]</scope>
    <source>
        <strain evidence="4">JCM 17459</strain>
    </source>
</reference>
<protein>
    <recommendedName>
        <fullName evidence="2">Phospholipid/glycerol acyltransferase domain-containing protein</fullName>
    </recommendedName>
</protein>
<feature type="transmembrane region" description="Helical" evidence="1">
    <location>
        <begin position="52"/>
        <end position="75"/>
    </location>
</feature>
<gene>
    <name evidence="3" type="ORF">GCM10022262_16210</name>
</gene>
<keyword evidence="1" id="KW-0812">Transmembrane</keyword>
<evidence type="ECO:0000313" key="4">
    <source>
        <dbReference type="Proteomes" id="UP001499841"/>
    </source>
</evidence>
<name>A0ABP8ETM2_9MICO</name>
<organism evidence="3 4">
    <name type="scientific">Georgenia daeguensis</name>
    <dbReference type="NCBI Taxonomy" id="908355"/>
    <lineage>
        <taxon>Bacteria</taxon>
        <taxon>Bacillati</taxon>
        <taxon>Actinomycetota</taxon>
        <taxon>Actinomycetes</taxon>
        <taxon>Micrococcales</taxon>
        <taxon>Bogoriellaceae</taxon>
        <taxon>Georgenia</taxon>
    </lineage>
</organism>
<dbReference type="EMBL" id="BAABBA010000006">
    <property type="protein sequence ID" value="GAA4287262.1"/>
    <property type="molecule type" value="Genomic_DNA"/>
</dbReference>
<evidence type="ECO:0000259" key="2">
    <source>
        <dbReference type="SMART" id="SM00563"/>
    </source>
</evidence>
<dbReference type="Pfam" id="PF01553">
    <property type="entry name" value="Acyltransferase"/>
    <property type="match status" value="1"/>
</dbReference>
<comment type="caution">
    <text evidence="3">The sequence shown here is derived from an EMBL/GenBank/DDBJ whole genome shotgun (WGS) entry which is preliminary data.</text>
</comment>
<feature type="domain" description="Phospholipid/glycerol acyltransferase" evidence="2">
    <location>
        <begin position="130"/>
        <end position="283"/>
    </location>
</feature>
<sequence>MPLPPRWVRRVLVAPAVVVGAVILVTTLPVWLLVATGLTALVPGYLRLPRVLWMVTFYLLWDSAALVSLFGLWVASGFGWRVRSPAFQRTHYVLAGWFLRQLFRQARWVLRLRIDVEGDVAGGGLAGHPIVLASRHAGPGDSFILVHALLNWFEREPRIVLKDTLQWDPAVDVMLNRLPNRFIAPTPFGAPRRVPAPSLTDQVGQLAHGLDANDAFVIFPEGGNFTAERRRRRIEGLRREGRTAMAARAEAMRHVMAPRPGGILAALDAAPDAGVVFVAHTGLDRMVTVGDVWRELPMDKRIVMHGWQVPRDEIPLGREERIEWLYGWWERIDAWVAARSAALADGSAGREPAA</sequence>
<evidence type="ECO:0000256" key="1">
    <source>
        <dbReference type="SAM" id="Phobius"/>
    </source>
</evidence>
<dbReference type="Proteomes" id="UP001499841">
    <property type="component" value="Unassembled WGS sequence"/>
</dbReference>
<accession>A0ABP8ETM2</accession>
<keyword evidence="1" id="KW-1133">Transmembrane helix</keyword>
<evidence type="ECO:0000313" key="3">
    <source>
        <dbReference type="EMBL" id="GAA4287262.1"/>
    </source>
</evidence>
<dbReference type="SUPFAM" id="SSF69593">
    <property type="entry name" value="Glycerol-3-phosphate (1)-acyltransferase"/>
    <property type="match status" value="1"/>
</dbReference>
<dbReference type="SMART" id="SM00563">
    <property type="entry name" value="PlsC"/>
    <property type="match status" value="1"/>
</dbReference>
<proteinExistence type="predicted"/>